<evidence type="ECO:0000256" key="2">
    <source>
        <dbReference type="SAM" id="MobiDB-lite"/>
    </source>
</evidence>
<dbReference type="SMART" id="SM01214">
    <property type="entry name" value="Fmp27_GFWDK"/>
    <property type="match status" value="1"/>
</dbReference>
<evidence type="ECO:0000259" key="4">
    <source>
        <dbReference type="SMART" id="SM01214"/>
    </source>
</evidence>
<dbReference type="Proteomes" id="UP000886998">
    <property type="component" value="Unassembled WGS sequence"/>
</dbReference>
<keyword evidence="3" id="KW-0472">Membrane</keyword>
<evidence type="ECO:0000313" key="5">
    <source>
        <dbReference type="EMBL" id="GFY45459.1"/>
    </source>
</evidence>
<reference evidence="5" key="1">
    <citation type="submission" date="2020-08" db="EMBL/GenBank/DDBJ databases">
        <title>Multicomponent nature underlies the extraordinary mechanical properties of spider dragline silk.</title>
        <authorList>
            <person name="Kono N."/>
            <person name="Nakamura H."/>
            <person name="Mori M."/>
            <person name="Yoshida Y."/>
            <person name="Ohtoshi R."/>
            <person name="Malay A.D."/>
            <person name="Moran D.A.P."/>
            <person name="Tomita M."/>
            <person name="Numata K."/>
            <person name="Arakawa K."/>
        </authorList>
    </citation>
    <scope>NUCLEOTIDE SEQUENCE</scope>
</reference>
<sequence length="2212" mass="254744">MDYQNFLLIPVVGIIITIIFLHFGVKVLSWFLHKKYGVKLKVGGYGIMCFRNIHLQLKNGLKLEIEYIGVSSYLFNSNLKSIIVICLNDIRLQGDADWIMSRKPSNHQDDKNSSGLPIKFVSFLKFISLNVSNASVMQLGKSTEEFLLHLSFQEFNLYSCRLKDRIQLNMAMLSSSVKVFKHLSIDQEKPHSTESCICHFASNLHFSVETSFLSKKIEIESVFVNISEPELMLYEGFSVLKFKNYALNGLHTQKQIDNQEINDLDLMTRNEENISAEETTLQNNINIKNKFKKIPKISNISVDSFSVKVMMKGGHRIFNFGVKFISLHVEVGEFLGDEILPSISSKVEIKEITAASDHVQFGRLVKCGFEFKASDKLIDLNFNLSVLHILYQKEVLQCFLNALFFKSKKMNLNYEPKIKRKRPLNELFNGYKIKTSVDVDDICISFEIPECEKFCFGLIKGQSSLEHLICTKNSQVILPSNSSLNTGSSFELLLETAFLKLGDTSISDYGMLKRYHYSYVPVSIGMILLKVRYNQLDCCMECMVDGCHLQWCPESSQLSLYLLSYAKKNFFSDNASHTENLSKKPSIPLSNEGKSKVSYNVELNFRGLNIFCMNGYKTGVLIRADLLKLTSSNEKAKILFEGFKLSYLNTLLKVYYCVRSSEIKNYDMFVEDASVIYLLKSKDITIRISENMYVNWSTTLHMTIVTIAQECIAFKKNLIVSSVENKDSSEISSSELSDSSTRANKKISKAFSICLQANGHLDFGIILSKNHRMIFSSSDITFNYKQQFISANSEQLVIAFDNHEIFTFEKILVSLMEGNEQHLLCRQGFDELELPNNRLLSIHFDAVKFMFPYQYNFAEAFSEEFINLIKWLKILHKKKKVPFTLESKLPPDLHIVCKVWTIELEDDPFEVKLRDNCELLEDEYHESLKRKRMLDEKIESFRRTNLLLPSEKINLLYSKLAKKNAEIYIQRSQQLYQKDSMRTSLCTWTLEDVDILAIADTAYHGTERVVNRIKLLDPDSPYPDEGLEFTTLWARKVRCSVTSWIWQMRDFPQMPLNIREMNLWGFLIGAEQEASPRAKRTSVVQINDPWTDFTVERSMPSLKFYHDLTYDMEEMSMAYGPSWEPVMSQISLAMELVSRPSLDPSPALPWWDKMRLLYHGRLTIIAQHLNLYLRASLDPYNTTEHMEISWSEVFIEWTNGRVLTKGDLDMYVHTASKYDDIRVLHIPHLKLSINFNWLCLGNPFDHHNVMPCAPDKVPEYSINQEHDSYRAFRSQNLNISYFYETRNSNSTEDDVPTMLLYSSTLRWIENLKMILSGVTRLTRRGVLFSNTKPRKPQLSRHYNRLCISLNLHKFKIIYWMSFAKQRGLELVGGRLFLSSEHTLALTNVNDGLKHRPRANWNIGYLNTELSDSEIWLYNCMDEENENPANSFNQSVERSYFLSVNRVSYGREEIVRDVSEEEDTPTHRLVVHGLKGAWTRHNRLVIFSLFDSYQKTVLLKKNLSTEALRCFKVESQNTPQKVRSQTNTSLNSSSVAPSPISNLQSSHAASMLQKLVAESEGNTMVFTEEIEGTTREQQLHGISACQTDDVLQKKWLIELVNSQVMLRGCETAGYVIVSAAKAKILQRLHSPVWKDRSLVSKTTWVGSFECMQYYATVDAGVPSPTVDDVMWLSIDNIEEKESMVISDLPDLVGSGHSVGGVVSSTVGAVSNPESAPTQLQRIVSRCGCQFFYASYGENMDPSSLEEVPPLPEDTDLWEQEVAVDCFTLTHHDLDICTNSLQYAMILDLVNNLLLYVEPRKREATNKLQYMRFQLQLCSVEDQREPILQLQENIRSLVANLRRLEKEAYVIHKMVLENPDNTEYLDELHMLDNKINDHKERLNSMNEELTMMISCFKETQIIASRSRQRASSQEKGVSTSRRSEVCFKHAQWRLTDADGQLGISDLVLSNFLYSKVTKTDDSVEHLLEVGYIKMTNLLPNQTYKIVLQPTELQTKIPLDRQCLLRIFCRERAPVGGISIKEHLEVNVVPITIGLTEAFYKAMLKFFFPGREDKVDEEDEEPTGTLNRKTSKQKQSSTFYGERDDIEKMKERAEKNHTFFSIKIPEVPIRVSYKGKKEKNIEDVHDLSLVLSTIEYHNRTWTWLDLLMALKNDAKKILLSQAIKQRLLKSRNIPERDNQPQEEEKAAILLGTQHLAGQDQTTKKGFLSRMRKDHH</sequence>
<feature type="region of interest" description="Disordered" evidence="2">
    <location>
        <begin position="2188"/>
        <end position="2212"/>
    </location>
</feature>
<keyword evidence="6" id="KW-1185">Reference proteome</keyword>
<dbReference type="PANTHER" id="PTHR15678:SF6">
    <property type="entry name" value="BRIDGE-LIKE LIPID TRANSFER PROTEIN FAMILY MEMBER 2"/>
    <property type="match status" value="1"/>
</dbReference>
<protein>
    <submittedName>
        <fullName evidence="5">Protein KIAA0100</fullName>
    </submittedName>
</protein>
<evidence type="ECO:0000313" key="6">
    <source>
        <dbReference type="Proteomes" id="UP000886998"/>
    </source>
</evidence>
<keyword evidence="1" id="KW-0175">Coiled coil</keyword>
<dbReference type="EMBL" id="BMAV01004873">
    <property type="protein sequence ID" value="GFY45459.1"/>
    <property type="molecule type" value="Genomic_DNA"/>
</dbReference>
<dbReference type="Pfam" id="PF10344">
    <property type="entry name" value="Hobbit"/>
    <property type="match status" value="2"/>
</dbReference>
<feature type="compositionally biased region" description="Polar residues" evidence="2">
    <location>
        <begin position="2061"/>
        <end position="2076"/>
    </location>
</feature>
<feature type="domain" description="FMP27/BLTP2/Hobbit GFWDK motif-containing RBG unit" evidence="4">
    <location>
        <begin position="1050"/>
        <end position="1182"/>
    </location>
</feature>
<evidence type="ECO:0000256" key="3">
    <source>
        <dbReference type="SAM" id="Phobius"/>
    </source>
</evidence>
<evidence type="ECO:0000256" key="1">
    <source>
        <dbReference type="SAM" id="Coils"/>
    </source>
</evidence>
<dbReference type="InterPro" id="IPR019441">
    <property type="entry name" value="FMP27/BLTP2/Hobbit_GFWDK_RBG"/>
</dbReference>
<feature type="transmembrane region" description="Helical" evidence="3">
    <location>
        <begin position="6"/>
        <end position="32"/>
    </location>
</feature>
<dbReference type="PANTHER" id="PTHR15678">
    <property type="entry name" value="ANTIGEN MLAA-22-RELATED"/>
    <property type="match status" value="1"/>
</dbReference>
<dbReference type="InterPro" id="IPR045167">
    <property type="entry name" value="Hobbit"/>
</dbReference>
<organism evidence="5 6">
    <name type="scientific">Trichonephila inaurata madagascariensis</name>
    <dbReference type="NCBI Taxonomy" id="2747483"/>
    <lineage>
        <taxon>Eukaryota</taxon>
        <taxon>Metazoa</taxon>
        <taxon>Ecdysozoa</taxon>
        <taxon>Arthropoda</taxon>
        <taxon>Chelicerata</taxon>
        <taxon>Arachnida</taxon>
        <taxon>Araneae</taxon>
        <taxon>Araneomorphae</taxon>
        <taxon>Entelegynae</taxon>
        <taxon>Araneoidea</taxon>
        <taxon>Nephilidae</taxon>
        <taxon>Trichonephila</taxon>
        <taxon>Trichonephila inaurata</taxon>
    </lineage>
</organism>
<name>A0A8X6X200_9ARAC</name>
<keyword evidence="3" id="KW-0812">Transmembrane</keyword>
<comment type="caution">
    <text evidence="5">The sequence shown here is derived from an EMBL/GenBank/DDBJ whole genome shotgun (WGS) entry which is preliminary data.</text>
</comment>
<gene>
    <name evidence="5" type="primary">KIAA0100</name>
    <name evidence="5" type="ORF">TNIN_324071</name>
</gene>
<proteinExistence type="predicted"/>
<accession>A0A8X6X200</accession>
<feature type="region of interest" description="Disordered" evidence="2">
    <location>
        <begin position="2052"/>
        <end position="2082"/>
    </location>
</feature>
<keyword evidence="3" id="KW-1133">Transmembrane helix</keyword>
<feature type="coiled-coil region" evidence="1">
    <location>
        <begin position="1825"/>
        <end position="1886"/>
    </location>
</feature>
<dbReference type="OrthoDB" id="1562405at2759"/>